<dbReference type="SUPFAM" id="SSF74650">
    <property type="entry name" value="Galactose mutarotase-like"/>
    <property type="match status" value="1"/>
</dbReference>
<feature type="region of interest" description="Disordered" evidence="5">
    <location>
        <begin position="1"/>
        <end position="31"/>
    </location>
</feature>
<dbReference type="EMBL" id="JBHSTT010000098">
    <property type="protein sequence ID" value="MFC6392482.1"/>
    <property type="molecule type" value="Genomic_DNA"/>
</dbReference>
<dbReference type="InterPro" id="IPR011013">
    <property type="entry name" value="Gal_mutarotase_sf_dom"/>
</dbReference>
<dbReference type="SUPFAM" id="SSF81296">
    <property type="entry name" value="E set domains"/>
    <property type="match status" value="1"/>
</dbReference>
<evidence type="ECO:0000313" key="7">
    <source>
        <dbReference type="EMBL" id="MFC6392482.1"/>
    </source>
</evidence>
<dbReference type="PANTHER" id="PTHR30504:SF2">
    <property type="entry name" value="GLUCANS BIOSYNTHESIS PROTEIN G"/>
    <property type="match status" value="1"/>
</dbReference>
<dbReference type="InterPro" id="IPR014756">
    <property type="entry name" value="Ig_E-set"/>
</dbReference>
<reference evidence="8" key="1">
    <citation type="journal article" date="2019" name="Int. J. Syst. Evol. Microbiol.">
        <title>The Global Catalogue of Microorganisms (GCM) 10K type strain sequencing project: providing services to taxonomists for standard genome sequencing and annotation.</title>
        <authorList>
            <consortium name="The Broad Institute Genomics Platform"/>
            <consortium name="The Broad Institute Genome Sequencing Center for Infectious Disease"/>
            <person name="Wu L."/>
            <person name="Ma J."/>
        </authorList>
    </citation>
    <scope>NUCLEOTIDE SEQUENCE [LARGE SCALE GENOMIC DNA]</scope>
    <source>
        <strain evidence="8">CCUG 36916</strain>
    </source>
</reference>
<keyword evidence="8" id="KW-1185">Reference proteome</keyword>
<dbReference type="InterPro" id="IPR014438">
    <property type="entry name" value="Glucan_biosyn_MdoG/MdoD"/>
</dbReference>
<evidence type="ECO:0000256" key="5">
    <source>
        <dbReference type="SAM" id="MobiDB-lite"/>
    </source>
</evidence>
<dbReference type="InterPro" id="IPR007444">
    <property type="entry name" value="Glucan_biosyn_MdoG_C"/>
</dbReference>
<dbReference type="Pfam" id="PF04349">
    <property type="entry name" value="MdoG"/>
    <property type="match status" value="1"/>
</dbReference>
<evidence type="ECO:0000313" key="8">
    <source>
        <dbReference type="Proteomes" id="UP001596237"/>
    </source>
</evidence>
<dbReference type="InterPro" id="IPR013783">
    <property type="entry name" value="Ig-like_fold"/>
</dbReference>
<comment type="caution">
    <text evidence="7">The sequence shown here is derived from an EMBL/GenBank/DDBJ whole genome shotgun (WGS) entry which is preliminary data.</text>
</comment>
<dbReference type="PANTHER" id="PTHR30504">
    <property type="entry name" value="GLUCANS BIOSYNTHESIS PROTEIN"/>
    <property type="match status" value="1"/>
</dbReference>
<evidence type="ECO:0000256" key="4">
    <source>
        <dbReference type="ARBA" id="ARBA00022764"/>
    </source>
</evidence>
<sequence length="549" mass="59395">MIHANVGTLSAEPGPCSAREATQEKTPVGAPSRRGVVAGLAAAGFAAALPVGAAADDGASPRPFGPETVEAMARALVSRPFDGAFPPLPAALAQLDYDGWRDIRFRPDRALLGEAGGPFRLQLFHRGFLYPRPVDVSLVRDGVATPVRYDPALFNFGRTRIDGPLPADLGFAGIRIHAPLNRPDRLDELIVFVGASYFRFLGQDQLYGLSARGLAIGTDGAQEEFPLFRAFFIEVPPAGATTLTIHALLDGPSTVGAYRFVVEPGRETVLRVSATLYPRQTLSAVGIAPLTSMFFINETDRGHSDDYRPELHDSDGLQLATGSGEWLWRPLDNPRERRISTFLDRDPKGFGLLQRDRSFASYQDLEAGYERRPGYFVEPEGAWGEGRVVLVELPTDNETADNIVAFWRPKAPYPAGEPVRLGYRLRALAAEALHPNGQVVNTFTAEAAASGAARRAPDQASLRSRRFLIDFGGGTLETLIADSSPPEIVATASIGRITATSIVPNPHIGGFRVALDVRVDGPGTTELRAYLRKGEQALTETWSYPWSVA</sequence>
<accession>A0ABW1WVQ5</accession>
<dbReference type="PIRSF" id="PIRSF006281">
    <property type="entry name" value="MdoG"/>
    <property type="match status" value="1"/>
</dbReference>
<dbReference type="Gene3D" id="2.70.98.10">
    <property type="match status" value="1"/>
</dbReference>
<comment type="pathway">
    <text evidence="2">Glycan metabolism; osmoregulated periplasmic glucan (OPG) biosynthesis.</text>
</comment>
<evidence type="ECO:0000256" key="3">
    <source>
        <dbReference type="ARBA" id="ARBA00009284"/>
    </source>
</evidence>
<feature type="domain" description="Glucan biosynthesis periplasmic MdoG C-terminal" evidence="6">
    <location>
        <begin position="64"/>
        <end position="546"/>
    </location>
</feature>
<proteinExistence type="inferred from homology"/>
<dbReference type="Proteomes" id="UP001596237">
    <property type="component" value="Unassembled WGS sequence"/>
</dbReference>
<dbReference type="InterPro" id="IPR014718">
    <property type="entry name" value="GH-type_carb-bd"/>
</dbReference>
<dbReference type="RefSeq" id="WP_192280186.1">
    <property type="nucleotide sequence ID" value="NZ_JBHSTT010000098.1"/>
</dbReference>
<evidence type="ECO:0000256" key="2">
    <source>
        <dbReference type="ARBA" id="ARBA00005001"/>
    </source>
</evidence>
<protein>
    <submittedName>
        <fullName evidence="7">Glucan biosynthesis protein G</fullName>
    </submittedName>
</protein>
<keyword evidence="4" id="KW-0574">Periplasm</keyword>
<comment type="subcellular location">
    <subcellularLocation>
        <location evidence="1">Periplasm</location>
    </subcellularLocation>
</comment>
<evidence type="ECO:0000256" key="1">
    <source>
        <dbReference type="ARBA" id="ARBA00004418"/>
    </source>
</evidence>
<name>A0ABW1WVQ5_9HYPH</name>
<gene>
    <name evidence="7" type="ORF">ACFQDP_24580</name>
</gene>
<comment type="similarity">
    <text evidence="3">Belongs to the OpgD/OpgG family.</text>
</comment>
<evidence type="ECO:0000259" key="6">
    <source>
        <dbReference type="Pfam" id="PF04349"/>
    </source>
</evidence>
<organism evidence="7 8">
    <name type="scientific">Methylorubrum zatmanii</name>
    <dbReference type="NCBI Taxonomy" id="29429"/>
    <lineage>
        <taxon>Bacteria</taxon>
        <taxon>Pseudomonadati</taxon>
        <taxon>Pseudomonadota</taxon>
        <taxon>Alphaproteobacteria</taxon>
        <taxon>Hyphomicrobiales</taxon>
        <taxon>Methylobacteriaceae</taxon>
        <taxon>Methylorubrum</taxon>
    </lineage>
</organism>
<dbReference type="Gene3D" id="2.60.40.10">
    <property type="entry name" value="Immunoglobulins"/>
    <property type="match status" value="1"/>
</dbReference>